<dbReference type="Proteomes" id="UP000812440">
    <property type="component" value="Chromosome 2"/>
</dbReference>
<gene>
    <name evidence="1" type="ORF">GDO86_003185</name>
</gene>
<dbReference type="EMBL" id="JAACNH010000002">
    <property type="protein sequence ID" value="KAG8450820.1"/>
    <property type="molecule type" value="Genomic_DNA"/>
</dbReference>
<comment type="caution">
    <text evidence="1">The sequence shown here is derived from an EMBL/GenBank/DDBJ whole genome shotgun (WGS) entry which is preliminary data.</text>
</comment>
<evidence type="ECO:0000313" key="1">
    <source>
        <dbReference type="EMBL" id="KAG8450820.1"/>
    </source>
</evidence>
<name>A0A8T2K5B2_9PIPI</name>
<reference evidence="1" key="1">
    <citation type="thesis" date="2020" institute="ProQuest LLC" country="789 East Eisenhower Parkway, Ann Arbor, MI, USA">
        <title>Comparative Genomics and Chromosome Evolution.</title>
        <authorList>
            <person name="Mudd A.B."/>
        </authorList>
    </citation>
    <scope>NUCLEOTIDE SEQUENCE</scope>
    <source>
        <strain evidence="1">Female2</strain>
        <tissue evidence="1">Blood</tissue>
    </source>
</reference>
<proteinExistence type="predicted"/>
<organism evidence="1 2">
    <name type="scientific">Hymenochirus boettgeri</name>
    <name type="common">Congo dwarf clawed frog</name>
    <dbReference type="NCBI Taxonomy" id="247094"/>
    <lineage>
        <taxon>Eukaryota</taxon>
        <taxon>Metazoa</taxon>
        <taxon>Chordata</taxon>
        <taxon>Craniata</taxon>
        <taxon>Vertebrata</taxon>
        <taxon>Euteleostomi</taxon>
        <taxon>Amphibia</taxon>
        <taxon>Batrachia</taxon>
        <taxon>Anura</taxon>
        <taxon>Pipoidea</taxon>
        <taxon>Pipidae</taxon>
        <taxon>Pipinae</taxon>
        <taxon>Hymenochirus</taxon>
    </lineage>
</organism>
<dbReference type="AlphaFoldDB" id="A0A8T2K5B2"/>
<accession>A0A8T2K5B2</accession>
<keyword evidence="2" id="KW-1185">Reference proteome</keyword>
<evidence type="ECO:0000313" key="2">
    <source>
        <dbReference type="Proteomes" id="UP000812440"/>
    </source>
</evidence>
<protein>
    <submittedName>
        <fullName evidence="1">Uncharacterized protein</fullName>
    </submittedName>
</protein>
<sequence length="91" mass="10573">MKTESKGKKSIKEKAIGSLWLSSYWKSTVSSINYASLTYKGMQETEVIWFAKACLFLNVNRIVRSKLQFYFHCLIIKSCKYYIEVKPAFLG</sequence>